<dbReference type="GO" id="GO:0008525">
    <property type="term" value="F:phosphatidylcholine transporter activity"/>
    <property type="evidence" value="ECO:0007669"/>
    <property type="project" value="TreeGrafter"/>
</dbReference>
<dbReference type="OrthoDB" id="515047at2759"/>
<gene>
    <name evidence="2" type="ORF">ACA1_041900</name>
</gene>
<dbReference type="EMBL" id="KB007981">
    <property type="protein sequence ID" value="ELR16853.1"/>
    <property type="molecule type" value="Genomic_DNA"/>
</dbReference>
<dbReference type="InterPro" id="IPR036412">
    <property type="entry name" value="HAD-like_sf"/>
</dbReference>
<dbReference type="RefSeq" id="XP_004338866.1">
    <property type="nucleotide sequence ID" value="XM_004338818.1"/>
</dbReference>
<dbReference type="PANTHER" id="PTHR10658:SF11">
    <property type="entry name" value="VIBRATOR, ISOFORM B"/>
    <property type="match status" value="1"/>
</dbReference>
<dbReference type="SUPFAM" id="SSF56784">
    <property type="entry name" value="HAD-like"/>
    <property type="match status" value="1"/>
</dbReference>
<dbReference type="Proteomes" id="UP000011083">
    <property type="component" value="Unassembled WGS sequence"/>
</dbReference>
<organism evidence="2 3">
    <name type="scientific">Acanthamoeba castellanii (strain ATCC 30010 / Neff)</name>
    <dbReference type="NCBI Taxonomy" id="1257118"/>
    <lineage>
        <taxon>Eukaryota</taxon>
        <taxon>Amoebozoa</taxon>
        <taxon>Discosea</taxon>
        <taxon>Longamoebia</taxon>
        <taxon>Centramoebida</taxon>
        <taxon>Acanthamoebidae</taxon>
        <taxon>Acanthamoeba</taxon>
    </lineage>
</organism>
<proteinExistence type="predicted"/>
<dbReference type="VEuPathDB" id="AmoebaDB:ACA1_041900"/>
<name>L8GW74_ACACF</name>
<keyword evidence="3" id="KW-1185">Reference proteome</keyword>
<dbReference type="Gene3D" id="3.40.50.1000">
    <property type="entry name" value="HAD superfamily/HAD-like"/>
    <property type="match status" value="1"/>
</dbReference>
<dbReference type="GO" id="GO:0008526">
    <property type="term" value="F:phosphatidylinositol transfer activity"/>
    <property type="evidence" value="ECO:0007669"/>
    <property type="project" value="TreeGrafter"/>
</dbReference>
<dbReference type="AlphaFoldDB" id="L8GW74"/>
<evidence type="ECO:0000313" key="3">
    <source>
        <dbReference type="Proteomes" id="UP000011083"/>
    </source>
</evidence>
<dbReference type="STRING" id="1257118.L8GW74"/>
<dbReference type="KEGG" id="acan:ACA1_041900"/>
<dbReference type="Pfam" id="PF24695">
    <property type="entry name" value="PITM1-3"/>
    <property type="match status" value="1"/>
</dbReference>
<dbReference type="GeneID" id="14917593"/>
<dbReference type="PANTHER" id="PTHR10658">
    <property type="entry name" value="PHOSPHATIDYLINOSITOL TRANSFER PROTEIN"/>
    <property type="match status" value="1"/>
</dbReference>
<evidence type="ECO:0000313" key="2">
    <source>
        <dbReference type="EMBL" id="ELR16853.1"/>
    </source>
</evidence>
<dbReference type="GO" id="GO:0005737">
    <property type="term" value="C:cytoplasm"/>
    <property type="evidence" value="ECO:0007669"/>
    <property type="project" value="TreeGrafter"/>
</dbReference>
<dbReference type="InterPro" id="IPR001666">
    <property type="entry name" value="PI_transfer"/>
</dbReference>
<sequence>MRTNSFSHVTHSFPFMDKEYFYRFHADERESSFNVMKALQPFVGQLALSLELTTNRNRTVKDVRGLKKTRTALHITCDNQWYRINIKDWLEKPGIKLYFFITRSNAELVVRKGKTRAGSIAIPIHTLSVDEDHKEWYQLNTPKGTGAFLQLGLRYTFLKGKDEGLIVPPLPFAPERFVKKDPTRSPSLSRMTQAKAKGHRAIHRCCDRENVFLVTKDHDEWTALQEHSEEKTGRAFIRGVFGYGNITAFDLSNEAVELFVQPCPPYGAWTHLGATTTDKGGRMKHEINYAAVPIQKTPGQYPIRCVVGGDFSVAAGQVWVLEHGVVYDIDGTLTPGDDQIVLEMTLASVKAPFDPAQRPGAASLCKAWAAKGYLPIYLSGRSGSTYYLTREWLANHGFPPGLILHTDKHAPTLPIYSSVGLFKRDLIMMLKKQVGMKFGGLYGNTMTDVRSYEETGQPKDRTFIVGKFGGKSGTYDVGDDFVEHVQYVVENIPDADVPAPRDFFEWN</sequence>
<dbReference type="InterPro" id="IPR023214">
    <property type="entry name" value="HAD_sf"/>
</dbReference>
<reference evidence="2 3" key="1">
    <citation type="journal article" date="2013" name="Genome Biol.">
        <title>Genome of Acanthamoeba castellanii highlights extensive lateral gene transfer and early evolution of tyrosine kinase signaling.</title>
        <authorList>
            <person name="Clarke M."/>
            <person name="Lohan A.J."/>
            <person name="Liu B."/>
            <person name="Lagkouvardos I."/>
            <person name="Roy S."/>
            <person name="Zafar N."/>
            <person name="Bertelli C."/>
            <person name="Schilde C."/>
            <person name="Kianianmomeni A."/>
            <person name="Burglin T.R."/>
            <person name="Frech C."/>
            <person name="Turcotte B."/>
            <person name="Kopec K.O."/>
            <person name="Synnott J.M."/>
            <person name="Choo C."/>
            <person name="Paponov I."/>
            <person name="Finkler A."/>
            <person name="Soon Heng Tan C."/>
            <person name="Hutchins A.P."/>
            <person name="Weinmeier T."/>
            <person name="Rattei T."/>
            <person name="Chu J.S."/>
            <person name="Gimenez G."/>
            <person name="Irimia M."/>
            <person name="Rigden D.J."/>
            <person name="Fitzpatrick D.A."/>
            <person name="Lorenzo-Morales J."/>
            <person name="Bateman A."/>
            <person name="Chiu C.H."/>
            <person name="Tang P."/>
            <person name="Hegemann P."/>
            <person name="Fromm H."/>
            <person name="Raoult D."/>
            <person name="Greub G."/>
            <person name="Miranda-Saavedra D."/>
            <person name="Chen N."/>
            <person name="Nash P."/>
            <person name="Ginger M.L."/>
            <person name="Horn M."/>
            <person name="Schaap P."/>
            <person name="Caler L."/>
            <person name="Loftus B."/>
        </authorList>
    </citation>
    <scope>NUCLEOTIDE SEQUENCE [LARGE SCALE GENOMIC DNA]</scope>
    <source>
        <strain evidence="2 3">Neff</strain>
    </source>
</reference>
<evidence type="ECO:0000259" key="1">
    <source>
        <dbReference type="SMART" id="SM00775"/>
    </source>
</evidence>
<accession>L8GW74</accession>
<dbReference type="Pfam" id="PF24694">
    <property type="entry name" value="LNS2_PITM1-3"/>
    <property type="match status" value="1"/>
</dbReference>
<dbReference type="InterPro" id="IPR031315">
    <property type="entry name" value="LNS2/PITP"/>
</dbReference>
<dbReference type="GO" id="GO:0035091">
    <property type="term" value="F:phosphatidylinositol binding"/>
    <property type="evidence" value="ECO:0007669"/>
    <property type="project" value="TreeGrafter"/>
</dbReference>
<dbReference type="GO" id="GO:0031210">
    <property type="term" value="F:phosphatidylcholine binding"/>
    <property type="evidence" value="ECO:0007669"/>
    <property type="project" value="TreeGrafter"/>
</dbReference>
<feature type="domain" description="LNS2/PITP" evidence="1">
    <location>
        <begin position="325"/>
        <end position="474"/>
    </location>
</feature>
<dbReference type="SMART" id="SM00775">
    <property type="entry name" value="LNS2"/>
    <property type="match status" value="1"/>
</dbReference>
<protein>
    <submittedName>
        <fullName evidence="2">LNS2 (Lipin/Ned1/Smp2) protein</fullName>
    </submittedName>
</protein>